<dbReference type="Proteomes" id="UP001281614">
    <property type="component" value="Unassembled WGS sequence"/>
</dbReference>
<feature type="domain" description="ABM" evidence="1">
    <location>
        <begin position="7"/>
        <end position="101"/>
    </location>
</feature>
<evidence type="ECO:0000313" key="2">
    <source>
        <dbReference type="EMBL" id="KAK2775868.1"/>
    </source>
</evidence>
<dbReference type="Pfam" id="PF03992">
    <property type="entry name" value="ABM"/>
    <property type="match status" value="2"/>
</dbReference>
<dbReference type="EMBL" id="VYYT01000033">
    <property type="protein sequence ID" value="KAK2775868.1"/>
    <property type="molecule type" value="Genomic_DNA"/>
</dbReference>
<organism evidence="2 3">
    <name type="scientific">Colletotrichum kahawae</name>
    <name type="common">Coffee berry disease fungus</name>
    <dbReference type="NCBI Taxonomy" id="34407"/>
    <lineage>
        <taxon>Eukaryota</taxon>
        <taxon>Fungi</taxon>
        <taxon>Dikarya</taxon>
        <taxon>Ascomycota</taxon>
        <taxon>Pezizomycotina</taxon>
        <taxon>Sordariomycetes</taxon>
        <taxon>Hypocreomycetidae</taxon>
        <taxon>Glomerellales</taxon>
        <taxon>Glomerellaceae</taxon>
        <taxon>Colletotrichum</taxon>
        <taxon>Colletotrichum gloeosporioides species complex</taxon>
    </lineage>
</organism>
<keyword evidence="2" id="KW-0436">Ligase</keyword>
<evidence type="ECO:0000313" key="3">
    <source>
        <dbReference type="Proteomes" id="UP001281614"/>
    </source>
</evidence>
<name>A0AAD9YUR3_COLKA</name>
<keyword evidence="3" id="KW-1185">Reference proteome</keyword>
<dbReference type="SUPFAM" id="SSF54909">
    <property type="entry name" value="Dimeric alpha+beta barrel"/>
    <property type="match status" value="2"/>
</dbReference>
<reference evidence="2" key="1">
    <citation type="submission" date="2023-02" db="EMBL/GenBank/DDBJ databases">
        <title>Colletotrichum kahawae CIFC_Que2 genome sequencing and assembly.</title>
        <authorList>
            <person name="Baroncelli R."/>
        </authorList>
    </citation>
    <scope>NUCLEOTIDE SEQUENCE</scope>
    <source>
        <strain evidence="2">CIFC_Que2</strain>
    </source>
</reference>
<dbReference type="PROSITE" id="PS51725">
    <property type="entry name" value="ABM"/>
    <property type="match status" value="1"/>
</dbReference>
<dbReference type="InterPro" id="IPR007138">
    <property type="entry name" value="ABM_dom"/>
</dbReference>
<proteinExistence type="predicted"/>
<dbReference type="PANTHER" id="PTHR40624:SF1">
    <property type="entry name" value="BIOSYNTHESIS MONOOXYGENASE, PUTATIVE (AFU_ORTHOLOGUE AFUA_1G12025)-RELATED"/>
    <property type="match status" value="1"/>
</dbReference>
<dbReference type="Gene3D" id="3.30.70.100">
    <property type="match status" value="1"/>
</dbReference>
<evidence type="ECO:0000259" key="1">
    <source>
        <dbReference type="PROSITE" id="PS51725"/>
    </source>
</evidence>
<accession>A0AAD9YUR3</accession>
<dbReference type="InterPro" id="IPR011008">
    <property type="entry name" value="Dimeric_a/b-barrel"/>
</dbReference>
<gene>
    <name evidence="2" type="ORF">CKAH01_12677</name>
</gene>
<dbReference type="AlphaFoldDB" id="A0AAD9YUR3"/>
<dbReference type="PANTHER" id="PTHR40624">
    <property type="entry name" value="BIOSYNTHESIS MONOOXYGENASE, PUTATIVE (AFU_ORTHOLOGUE AFUA_1G12025)-RELATED"/>
    <property type="match status" value="1"/>
</dbReference>
<comment type="caution">
    <text evidence="2">The sequence shown here is derived from an EMBL/GenBank/DDBJ whole genome shotgun (WGS) entry which is preliminary data.</text>
</comment>
<sequence length="227" mass="25630">MSEKILIIAIVPLSSTETRDDALRQLSFGAEHALTEEPGTSKYAIFLSRDPEKQNTIYVVEEYPSKADFDAHMALPHVQKLVAWMSATNPSPLAGTPSTHFLSLPSDDFLFSRAMVSEYKEKDPWVIIAELGYQPGGSKTSIPYWQGVVNEGRENEEGTLVYGLARDSDDSEKLWTVEVYESETYLKDVHVKSTAIAESIKNTKHLRTGLTWTFLKWKDGFLHKETR</sequence>
<protein>
    <submittedName>
        <fullName evidence="2">Phenylacetyl- ligase</fullName>
    </submittedName>
</protein>
<dbReference type="GO" id="GO:0016874">
    <property type="term" value="F:ligase activity"/>
    <property type="evidence" value="ECO:0007669"/>
    <property type="project" value="UniProtKB-KW"/>
</dbReference>